<name>A0AAW0K2Q6_QUESU</name>
<accession>A0AAW0K2Q6</accession>
<evidence type="ECO:0000313" key="2">
    <source>
        <dbReference type="Proteomes" id="UP000237347"/>
    </source>
</evidence>
<sequence length="62" mass="7038">MRIFGIAAEENLTRGKWRLEKVVHHFKANQVTYTGTDIIAITCRVTNKMKSHASFNSCRGLS</sequence>
<protein>
    <submittedName>
        <fullName evidence="1">Uncharacterized protein</fullName>
    </submittedName>
</protein>
<dbReference type="Proteomes" id="UP000237347">
    <property type="component" value="Unassembled WGS sequence"/>
</dbReference>
<keyword evidence="2" id="KW-1185">Reference proteome</keyword>
<dbReference type="EMBL" id="PKMF04000411">
    <property type="protein sequence ID" value="KAK7833130.1"/>
    <property type="molecule type" value="Genomic_DNA"/>
</dbReference>
<organism evidence="1 2">
    <name type="scientific">Quercus suber</name>
    <name type="common">Cork oak</name>
    <dbReference type="NCBI Taxonomy" id="58331"/>
    <lineage>
        <taxon>Eukaryota</taxon>
        <taxon>Viridiplantae</taxon>
        <taxon>Streptophyta</taxon>
        <taxon>Embryophyta</taxon>
        <taxon>Tracheophyta</taxon>
        <taxon>Spermatophyta</taxon>
        <taxon>Magnoliopsida</taxon>
        <taxon>eudicotyledons</taxon>
        <taxon>Gunneridae</taxon>
        <taxon>Pentapetalae</taxon>
        <taxon>rosids</taxon>
        <taxon>fabids</taxon>
        <taxon>Fagales</taxon>
        <taxon>Fagaceae</taxon>
        <taxon>Quercus</taxon>
    </lineage>
</organism>
<reference evidence="1 2" key="1">
    <citation type="journal article" date="2018" name="Sci. Data">
        <title>The draft genome sequence of cork oak.</title>
        <authorList>
            <person name="Ramos A.M."/>
            <person name="Usie A."/>
            <person name="Barbosa P."/>
            <person name="Barros P.M."/>
            <person name="Capote T."/>
            <person name="Chaves I."/>
            <person name="Simoes F."/>
            <person name="Abreu I."/>
            <person name="Carrasquinho I."/>
            <person name="Faro C."/>
            <person name="Guimaraes J.B."/>
            <person name="Mendonca D."/>
            <person name="Nobrega F."/>
            <person name="Rodrigues L."/>
            <person name="Saibo N.J.M."/>
            <person name="Varela M.C."/>
            <person name="Egas C."/>
            <person name="Matos J."/>
            <person name="Miguel C.M."/>
            <person name="Oliveira M.M."/>
            <person name="Ricardo C.P."/>
            <person name="Goncalves S."/>
        </authorList>
    </citation>
    <scope>NUCLEOTIDE SEQUENCE [LARGE SCALE GENOMIC DNA]</scope>
    <source>
        <strain evidence="2">cv. HL8</strain>
    </source>
</reference>
<gene>
    <name evidence="1" type="ORF">CFP56_025806</name>
</gene>
<dbReference type="AlphaFoldDB" id="A0AAW0K2Q6"/>
<comment type="caution">
    <text evidence="1">The sequence shown here is derived from an EMBL/GenBank/DDBJ whole genome shotgun (WGS) entry which is preliminary data.</text>
</comment>
<evidence type="ECO:0000313" key="1">
    <source>
        <dbReference type="EMBL" id="KAK7833130.1"/>
    </source>
</evidence>
<proteinExistence type="predicted"/>